<dbReference type="PROSITE" id="PS51831">
    <property type="entry name" value="HD"/>
    <property type="match status" value="1"/>
</dbReference>
<evidence type="ECO:0000259" key="1">
    <source>
        <dbReference type="PROSITE" id="PS51831"/>
    </source>
</evidence>
<sequence>GIFCGGKSEVLGEGETGLRAGECGKEIERRKIKNDLDRMFIEVVKSFSSALDARDHYTVDHSKRISDSCRLIAERLYVKDGEKENIVLGALLHDIGKIGISDGILGKPTALTPEEFDRVKQHPLISEEILKPIAALKGCLKIIRHHHERYDGRGYPDGLMGRRIPLGARILAVCDSYDAMISERPYRGAMSARKAVAELKKNSGTQFDPRIAGIMIRLVEKGIFR</sequence>
<feature type="domain" description="HD" evidence="1">
    <location>
        <begin position="58"/>
        <end position="180"/>
    </location>
</feature>
<evidence type="ECO:0000313" key="3">
    <source>
        <dbReference type="EMBL" id="GAG88025.1"/>
    </source>
</evidence>
<dbReference type="PROSITE" id="PS51832">
    <property type="entry name" value="HD_GYP"/>
    <property type="match status" value="1"/>
</dbReference>
<dbReference type="PANTHER" id="PTHR43155">
    <property type="entry name" value="CYCLIC DI-GMP PHOSPHODIESTERASE PA4108-RELATED"/>
    <property type="match status" value="1"/>
</dbReference>
<accession>X1AZ51</accession>
<evidence type="ECO:0000259" key="2">
    <source>
        <dbReference type="PROSITE" id="PS51832"/>
    </source>
</evidence>
<name>X1AZ51_9ZZZZ</name>
<comment type="caution">
    <text evidence="3">The sequence shown here is derived from an EMBL/GenBank/DDBJ whole genome shotgun (WGS) entry which is preliminary data.</text>
</comment>
<reference evidence="3" key="1">
    <citation type="journal article" date="2014" name="Front. Microbiol.">
        <title>High frequency of phylogenetically diverse reductive dehalogenase-homologous genes in deep subseafloor sedimentary metagenomes.</title>
        <authorList>
            <person name="Kawai M."/>
            <person name="Futagami T."/>
            <person name="Toyoda A."/>
            <person name="Takaki Y."/>
            <person name="Nishi S."/>
            <person name="Hori S."/>
            <person name="Arai W."/>
            <person name="Tsubouchi T."/>
            <person name="Morono Y."/>
            <person name="Uchiyama I."/>
            <person name="Ito T."/>
            <person name="Fujiyama A."/>
            <person name="Inagaki F."/>
            <person name="Takami H."/>
        </authorList>
    </citation>
    <scope>NUCLEOTIDE SEQUENCE</scope>
    <source>
        <strain evidence="3">Expedition CK06-06</strain>
    </source>
</reference>
<dbReference type="AlphaFoldDB" id="X1AZ51"/>
<dbReference type="InterPro" id="IPR003607">
    <property type="entry name" value="HD/PDEase_dom"/>
</dbReference>
<dbReference type="Gene3D" id="1.10.3210.10">
    <property type="entry name" value="Hypothetical protein af1432"/>
    <property type="match status" value="1"/>
</dbReference>
<dbReference type="Pfam" id="PF13487">
    <property type="entry name" value="HD_5"/>
    <property type="match status" value="1"/>
</dbReference>
<gene>
    <name evidence="3" type="ORF">S01H4_24758</name>
</gene>
<organism evidence="3">
    <name type="scientific">marine sediment metagenome</name>
    <dbReference type="NCBI Taxonomy" id="412755"/>
    <lineage>
        <taxon>unclassified sequences</taxon>
        <taxon>metagenomes</taxon>
        <taxon>ecological metagenomes</taxon>
    </lineage>
</organism>
<dbReference type="PANTHER" id="PTHR43155:SF2">
    <property type="entry name" value="CYCLIC DI-GMP PHOSPHODIESTERASE PA4108"/>
    <property type="match status" value="1"/>
</dbReference>
<feature type="non-terminal residue" evidence="3">
    <location>
        <position position="1"/>
    </location>
</feature>
<dbReference type="InterPro" id="IPR037522">
    <property type="entry name" value="HD_GYP_dom"/>
</dbReference>
<proteinExistence type="predicted"/>
<dbReference type="InterPro" id="IPR006674">
    <property type="entry name" value="HD_domain"/>
</dbReference>
<protein>
    <submittedName>
        <fullName evidence="3">Uncharacterized protein</fullName>
    </submittedName>
</protein>
<dbReference type="EMBL" id="BART01011678">
    <property type="protein sequence ID" value="GAG88025.1"/>
    <property type="molecule type" value="Genomic_DNA"/>
</dbReference>
<feature type="domain" description="HD-GYP" evidence="2">
    <location>
        <begin position="36"/>
        <end position="225"/>
    </location>
</feature>
<dbReference type="SUPFAM" id="SSF109604">
    <property type="entry name" value="HD-domain/PDEase-like"/>
    <property type="match status" value="1"/>
</dbReference>
<dbReference type="CDD" id="cd00077">
    <property type="entry name" value="HDc"/>
    <property type="match status" value="1"/>
</dbReference>
<dbReference type="SMART" id="SM00471">
    <property type="entry name" value="HDc"/>
    <property type="match status" value="1"/>
</dbReference>